<comment type="caution">
    <text evidence="3">The sequence shown here is derived from an EMBL/GenBank/DDBJ whole genome shotgun (WGS) entry which is preliminary data.</text>
</comment>
<protein>
    <submittedName>
        <fullName evidence="3">Uncharacterized protein</fullName>
    </submittedName>
</protein>
<dbReference type="EMBL" id="BAAANS010000047">
    <property type="protein sequence ID" value="GAA2114079.1"/>
    <property type="molecule type" value="Genomic_DNA"/>
</dbReference>
<feature type="compositionally biased region" description="Polar residues" evidence="1">
    <location>
        <begin position="1"/>
        <end position="11"/>
    </location>
</feature>
<dbReference type="RefSeq" id="WP_344556264.1">
    <property type="nucleotide sequence ID" value="NZ_BAAANS010000047.1"/>
</dbReference>
<evidence type="ECO:0000313" key="3">
    <source>
        <dbReference type="EMBL" id="GAA2114079.1"/>
    </source>
</evidence>
<feature type="transmembrane region" description="Helical" evidence="2">
    <location>
        <begin position="73"/>
        <end position="91"/>
    </location>
</feature>
<organism evidence="3 4">
    <name type="scientific">Kitasatospora saccharophila</name>
    <dbReference type="NCBI Taxonomy" id="407973"/>
    <lineage>
        <taxon>Bacteria</taxon>
        <taxon>Bacillati</taxon>
        <taxon>Actinomycetota</taxon>
        <taxon>Actinomycetes</taxon>
        <taxon>Kitasatosporales</taxon>
        <taxon>Streptomycetaceae</taxon>
        <taxon>Kitasatospora</taxon>
    </lineage>
</organism>
<sequence>MSGSTITTAVRTAQAPAEPRPGTPDAVGASGAVGGSAAAEGPSVAEMRLPVWFFGFEGALAGAFDLLRAAPSAWPALVALAVLNLGVSLTLMRRRLKLAKLLWRGKGTRKVALGLVGLRLGSHLLLGLLGAAVSTALGHVLFALVMSAVTVALLAHVQRTALGALVAAGRATA</sequence>
<feature type="region of interest" description="Disordered" evidence="1">
    <location>
        <begin position="1"/>
        <end position="34"/>
    </location>
</feature>
<reference evidence="4" key="1">
    <citation type="journal article" date="2019" name="Int. J. Syst. Evol. Microbiol.">
        <title>The Global Catalogue of Microorganisms (GCM) 10K type strain sequencing project: providing services to taxonomists for standard genome sequencing and annotation.</title>
        <authorList>
            <consortium name="The Broad Institute Genomics Platform"/>
            <consortium name="The Broad Institute Genome Sequencing Center for Infectious Disease"/>
            <person name="Wu L."/>
            <person name="Ma J."/>
        </authorList>
    </citation>
    <scope>NUCLEOTIDE SEQUENCE [LARGE SCALE GENOMIC DNA]</scope>
    <source>
        <strain evidence="4">JCM 14559</strain>
    </source>
</reference>
<evidence type="ECO:0000256" key="2">
    <source>
        <dbReference type="SAM" id="Phobius"/>
    </source>
</evidence>
<keyword evidence="2" id="KW-0812">Transmembrane</keyword>
<feature type="transmembrane region" description="Helical" evidence="2">
    <location>
        <begin position="136"/>
        <end position="155"/>
    </location>
</feature>
<evidence type="ECO:0000256" key="1">
    <source>
        <dbReference type="SAM" id="MobiDB-lite"/>
    </source>
</evidence>
<accession>A0ABP5JBD0</accession>
<proteinExistence type="predicted"/>
<keyword evidence="4" id="KW-1185">Reference proteome</keyword>
<keyword evidence="2" id="KW-1133">Transmembrane helix</keyword>
<gene>
    <name evidence="3" type="ORF">GCM10009759_58110</name>
</gene>
<feature type="transmembrane region" description="Helical" evidence="2">
    <location>
        <begin position="111"/>
        <end position="130"/>
    </location>
</feature>
<evidence type="ECO:0000313" key="4">
    <source>
        <dbReference type="Proteomes" id="UP001500897"/>
    </source>
</evidence>
<name>A0ABP5JBD0_9ACTN</name>
<keyword evidence="2" id="KW-0472">Membrane</keyword>
<dbReference type="Proteomes" id="UP001500897">
    <property type="component" value="Unassembled WGS sequence"/>
</dbReference>